<keyword evidence="1" id="KW-0812">Transmembrane</keyword>
<keyword evidence="1" id="KW-0472">Membrane</keyword>
<sequence length="150" mass="17531">MALFFSLDSLATFVFEKTSIKVPRTKKTKVEVVCFTGPIARVVIPKNKILPEELEWVLFFKRFGVFWNLISSLFCGLSLLVLVFEMFFRCFWSSSWNIFLVPTVFILMLLCCHILTQRTCFVKRDLIDHPSFYKTRAECIKVTCSGYRNS</sequence>
<keyword evidence="1" id="KW-1133">Transmembrane helix</keyword>
<evidence type="ECO:0000313" key="3">
    <source>
        <dbReference type="Proteomes" id="UP000266673"/>
    </source>
</evidence>
<dbReference type="EMBL" id="QKWP01002707">
    <property type="protein sequence ID" value="RIB02404.1"/>
    <property type="molecule type" value="Genomic_DNA"/>
</dbReference>
<protein>
    <submittedName>
        <fullName evidence="2">Uncharacterized protein</fullName>
    </submittedName>
</protein>
<feature type="transmembrane region" description="Helical" evidence="1">
    <location>
        <begin position="65"/>
        <end position="84"/>
    </location>
</feature>
<proteinExistence type="predicted"/>
<dbReference type="AlphaFoldDB" id="A0A397TWW3"/>
<evidence type="ECO:0000313" key="2">
    <source>
        <dbReference type="EMBL" id="RIB02404.1"/>
    </source>
</evidence>
<accession>A0A397TWW3</accession>
<keyword evidence="3" id="KW-1185">Reference proteome</keyword>
<comment type="caution">
    <text evidence="2">The sequence shown here is derived from an EMBL/GenBank/DDBJ whole genome shotgun (WGS) entry which is preliminary data.</text>
</comment>
<reference evidence="2 3" key="1">
    <citation type="submission" date="2018-06" db="EMBL/GenBank/DDBJ databases">
        <title>Comparative genomics reveals the genomic features of Rhizophagus irregularis, R. cerebriforme, R. diaphanum and Gigaspora rosea, and their symbiotic lifestyle signature.</title>
        <authorList>
            <person name="Morin E."/>
            <person name="San Clemente H."/>
            <person name="Chen E.C.H."/>
            <person name="De La Providencia I."/>
            <person name="Hainaut M."/>
            <person name="Kuo A."/>
            <person name="Kohler A."/>
            <person name="Murat C."/>
            <person name="Tang N."/>
            <person name="Roy S."/>
            <person name="Loubradou J."/>
            <person name="Henrissat B."/>
            <person name="Grigoriev I.V."/>
            <person name="Corradi N."/>
            <person name="Roux C."/>
            <person name="Martin F.M."/>
        </authorList>
    </citation>
    <scope>NUCLEOTIDE SEQUENCE [LARGE SCALE GENOMIC DNA]</scope>
    <source>
        <strain evidence="2 3">DAOM 194757</strain>
    </source>
</reference>
<name>A0A397TWW3_9GLOM</name>
<gene>
    <name evidence="2" type="ORF">C2G38_2050096</name>
</gene>
<evidence type="ECO:0000256" key="1">
    <source>
        <dbReference type="SAM" id="Phobius"/>
    </source>
</evidence>
<feature type="transmembrane region" description="Helical" evidence="1">
    <location>
        <begin position="96"/>
        <end position="116"/>
    </location>
</feature>
<organism evidence="2 3">
    <name type="scientific">Gigaspora rosea</name>
    <dbReference type="NCBI Taxonomy" id="44941"/>
    <lineage>
        <taxon>Eukaryota</taxon>
        <taxon>Fungi</taxon>
        <taxon>Fungi incertae sedis</taxon>
        <taxon>Mucoromycota</taxon>
        <taxon>Glomeromycotina</taxon>
        <taxon>Glomeromycetes</taxon>
        <taxon>Diversisporales</taxon>
        <taxon>Gigasporaceae</taxon>
        <taxon>Gigaspora</taxon>
    </lineage>
</organism>
<dbReference type="Proteomes" id="UP000266673">
    <property type="component" value="Unassembled WGS sequence"/>
</dbReference>